<gene>
    <name evidence="2" type="ORF">GCM10018980_29930</name>
</gene>
<evidence type="ECO:0000313" key="2">
    <source>
        <dbReference type="EMBL" id="GHG49140.1"/>
    </source>
</evidence>
<protein>
    <submittedName>
        <fullName evidence="2">Transcriptional regulator</fullName>
    </submittedName>
</protein>
<dbReference type="RefSeq" id="WP_189981795.1">
    <property type="nucleotide sequence ID" value="NZ_BNBF01000007.1"/>
</dbReference>
<dbReference type="AlphaFoldDB" id="A0A919C3Z5"/>
<dbReference type="PROSITE" id="PS50943">
    <property type="entry name" value="HTH_CROC1"/>
    <property type="match status" value="1"/>
</dbReference>
<feature type="domain" description="HTH cro/C1-type" evidence="1">
    <location>
        <begin position="22"/>
        <end position="75"/>
    </location>
</feature>
<keyword evidence="3" id="KW-1185">Reference proteome</keyword>
<organism evidence="2 3">
    <name type="scientific">Streptomyces capoamus</name>
    <dbReference type="NCBI Taxonomy" id="68183"/>
    <lineage>
        <taxon>Bacteria</taxon>
        <taxon>Bacillati</taxon>
        <taxon>Actinomycetota</taxon>
        <taxon>Actinomycetes</taxon>
        <taxon>Kitasatosporales</taxon>
        <taxon>Streptomycetaceae</taxon>
        <taxon>Streptomyces</taxon>
    </lineage>
</organism>
<evidence type="ECO:0000313" key="3">
    <source>
        <dbReference type="Proteomes" id="UP000619355"/>
    </source>
</evidence>
<comment type="caution">
    <text evidence="2">The sequence shown here is derived from an EMBL/GenBank/DDBJ whole genome shotgun (WGS) entry which is preliminary data.</text>
</comment>
<proteinExistence type="predicted"/>
<dbReference type="InterPro" id="IPR043917">
    <property type="entry name" value="DUF5753"/>
</dbReference>
<evidence type="ECO:0000259" key="1">
    <source>
        <dbReference type="PROSITE" id="PS50943"/>
    </source>
</evidence>
<dbReference type="InterPro" id="IPR010982">
    <property type="entry name" value="Lambda_DNA-bd_dom_sf"/>
</dbReference>
<dbReference type="Gene3D" id="1.10.260.40">
    <property type="entry name" value="lambda repressor-like DNA-binding domains"/>
    <property type="match status" value="1"/>
</dbReference>
<dbReference type="Pfam" id="PF13560">
    <property type="entry name" value="HTH_31"/>
    <property type="match status" value="1"/>
</dbReference>
<accession>A0A919C3Z5</accession>
<sequence length="283" mass="31548">MPARKVVTGRSQEPHRRYAEELHRLRTARGLSLRALADVAGWDPSLFKKLESGETPGGPEVAEALDEFYGTPGLLLAMWEMAVGDPTQFKEQYRRYMVLESEAVSLWHFGVSILPGLFQTDAYAREVLALGGYKGKELDQQVAARTGRRMLLEGEDAPPFRALIAEAVLRTPLRDTGAWRQQLDHLLEASERPGIALQVLPDSAGLHGLVSTAVMFLRLTNGTTVAYTENAYRGELIQENAAVEQLQRAYDAMRDQALNPAQSRKFILRMLEEVPCEPSTRAE</sequence>
<dbReference type="Proteomes" id="UP000619355">
    <property type="component" value="Unassembled WGS sequence"/>
</dbReference>
<dbReference type="Pfam" id="PF19054">
    <property type="entry name" value="DUF5753"/>
    <property type="match status" value="1"/>
</dbReference>
<name>A0A919C3Z5_9ACTN</name>
<dbReference type="EMBL" id="BNBF01000007">
    <property type="protein sequence ID" value="GHG49140.1"/>
    <property type="molecule type" value="Genomic_DNA"/>
</dbReference>
<reference evidence="3" key="1">
    <citation type="journal article" date="2019" name="Int. J. Syst. Evol. Microbiol.">
        <title>The Global Catalogue of Microorganisms (GCM) 10K type strain sequencing project: providing services to taxonomists for standard genome sequencing and annotation.</title>
        <authorList>
            <consortium name="The Broad Institute Genomics Platform"/>
            <consortium name="The Broad Institute Genome Sequencing Center for Infectious Disease"/>
            <person name="Wu L."/>
            <person name="Ma J."/>
        </authorList>
    </citation>
    <scope>NUCLEOTIDE SEQUENCE [LARGE SCALE GENOMIC DNA]</scope>
    <source>
        <strain evidence="3">JCM 4253</strain>
    </source>
</reference>
<dbReference type="CDD" id="cd00093">
    <property type="entry name" value="HTH_XRE"/>
    <property type="match status" value="1"/>
</dbReference>
<dbReference type="GO" id="GO:0003677">
    <property type="term" value="F:DNA binding"/>
    <property type="evidence" value="ECO:0007669"/>
    <property type="project" value="InterPro"/>
</dbReference>
<dbReference type="InterPro" id="IPR001387">
    <property type="entry name" value="Cro/C1-type_HTH"/>
</dbReference>
<dbReference type="SUPFAM" id="SSF47413">
    <property type="entry name" value="lambda repressor-like DNA-binding domains"/>
    <property type="match status" value="1"/>
</dbReference>
<dbReference type="SMART" id="SM00530">
    <property type="entry name" value="HTH_XRE"/>
    <property type="match status" value="1"/>
</dbReference>